<reference evidence="2" key="1">
    <citation type="submission" date="2018-06" db="EMBL/GenBank/DDBJ databases">
        <authorList>
            <person name="Zhirakovskaya E."/>
        </authorList>
    </citation>
    <scope>NUCLEOTIDE SEQUENCE</scope>
</reference>
<dbReference type="Gene3D" id="2.30.30.110">
    <property type="match status" value="1"/>
</dbReference>
<name>A0A3B1A4D6_9ZZZZ</name>
<accession>A0A3B1A4D6</accession>
<organism evidence="2">
    <name type="scientific">hydrothermal vent metagenome</name>
    <dbReference type="NCBI Taxonomy" id="652676"/>
    <lineage>
        <taxon>unclassified sequences</taxon>
        <taxon>metagenomes</taxon>
        <taxon>ecological metagenomes</taxon>
    </lineage>
</organism>
<dbReference type="GO" id="GO:0003677">
    <property type="term" value="F:DNA binding"/>
    <property type="evidence" value="ECO:0007669"/>
    <property type="project" value="InterPro"/>
</dbReference>
<gene>
    <name evidence="2" type="ORF">MNBD_GAMMA22-3010</name>
</gene>
<dbReference type="SUPFAM" id="SSF50118">
    <property type="entry name" value="Cell growth inhibitor/plasmid maintenance toxic component"/>
    <property type="match status" value="1"/>
</dbReference>
<dbReference type="InterPro" id="IPR011067">
    <property type="entry name" value="Plasmid_toxin/cell-grow_inhib"/>
</dbReference>
<keyword evidence="1" id="KW-0175">Coiled coil</keyword>
<dbReference type="EMBL" id="UOFS01000044">
    <property type="protein sequence ID" value="VAX00606.1"/>
    <property type="molecule type" value="Genomic_DNA"/>
</dbReference>
<dbReference type="Pfam" id="PF02452">
    <property type="entry name" value="PemK_toxin"/>
    <property type="match status" value="1"/>
</dbReference>
<sequence>MKIIYKNANWRDGDSSSNVLGVVEHKNIPEVLIPFHKDDHASSFIAKKFIDNDSTIIWEVVDVVHTDVTIEVSLAGINSPTSLATQAKNMNRKVTSLVSPYCLVEVDFGHKTNLAGAAGITDVNTWDMSTHLPAEMYKKRPCVVLAIDGNRVQVIPISTSERAASDYFHIKLTMPSFNKLHSRYKSKPSYILTKMVQTVSAYRVYPPKLVNGKFAPNCNPNKLCSADKANLLKMLSSIYSKGLVEKNISLEKQIDRLNVERRSLLNTKVESERSALTQEKQLIDLKEKISKIGERYDILGDAHVILDDILS</sequence>
<dbReference type="InterPro" id="IPR003477">
    <property type="entry name" value="PemK-like"/>
</dbReference>
<protein>
    <submittedName>
        <fullName evidence="2">Uncharacterized protein</fullName>
    </submittedName>
</protein>
<evidence type="ECO:0000313" key="2">
    <source>
        <dbReference type="EMBL" id="VAX00606.1"/>
    </source>
</evidence>
<feature type="coiled-coil region" evidence="1">
    <location>
        <begin position="240"/>
        <end position="267"/>
    </location>
</feature>
<evidence type="ECO:0000256" key="1">
    <source>
        <dbReference type="SAM" id="Coils"/>
    </source>
</evidence>
<proteinExistence type="predicted"/>
<dbReference type="AlphaFoldDB" id="A0A3B1A4D6"/>